<proteinExistence type="predicted"/>
<feature type="domain" description="GST N-terminal" evidence="1">
    <location>
        <begin position="1"/>
        <end position="80"/>
    </location>
</feature>
<reference evidence="4" key="1">
    <citation type="submission" date="2024-04" db="EMBL/GenBank/DDBJ databases">
        <title>Phylogenomic analyses of a clade within the roseobacter group suggest taxonomic reassignments of species of the genera Aestuariivita, Citreicella, Loktanella, Nautella, Pelagibaca, Ruegeria, Thalassobius, Thiobacimonas and Tropicibacter, and the proposal o.</title>
        <authorList>
            <person name="Jeon C.O."/>
        </authorList>
    </citation>
    <scope>NUCLEOTIDE SEQUENCE [LARGE SCALE GENOMIC DNA]</scope>
    <source>
        <strain evidence="4">SS1-5</strain>
    </source>
</reference>
<dbReference type="EMBL" id="CP151767">
    <property type="protein sequence ID" value="WZU68299.1"/>
    <property type="molecule type" value="Genomic_DNA"/>
</dbReference>
<dbReference type="PANTHER" id="PTHR44051:SF8">
    <property type="entry name" value="GLUTATHIONE S-TRANSFERASE GSTA"/>
    <property type="match status" value="1"/>
</dbReference>
<dbReference type="PROSITE" id="PS50405">
    <property type="entry name" value="GST_CTER"/>
    <property type="match status" value="1"/>
</dbReference>
<dbReference type="InterPro" id="IPR004045">
    <property type="entry name" value="Glutathione_S-Trfase_N"/>
</dbReference>
<dbReference type="InterPro" id="IPR010987">
    <property type="entry name" value="Glutathione-S-Trfase_C-like"/>
</dbReference>
<name>A0AAN0MB20_9RHOB</name>
<dbReference type="SUPFAM" id="SSF47616">
    <property type="entry name" value="GST C-terminal domain-like"/>
    <property type="match status" value="1"/>
</dbReference>
<keyword evidence="4" id="KW-1185">Reference proteome</keyword>
<dbReference type="PANTHER" id="PTHR44051">
    <property type="entry name" value="GLUTATHIONE S-TRANSFERASE-RELATED"/>
    <property type="match status" value="1"/>
</dbReference>
<evidence type="ECO:0000313" key="4">
    <source>
        <dbReference type="Proteomes" id="UP001470809"/>
    </source>
</evidence>
<dbReference type="InterPro" id="IPR036249">
    <property type="entry name" value="Thioredoxin-like_sf"/>
</dbReference>
<dbReference type="Gene3D" id="3.40.30.10">
    <property type="entry name" value="Glutaredoxin"/>
    <property type="match status" value="1"/>
</dbReference>
<dbReference type="SUPFAM" id="SSF52833">
    <property type="entry name" value="Thioredoxin-like"/>
    <property type="match status" value="1"/>
</dbReference>
<dbReference type="PROSITE" id="PS50404">
    <property type="entry name" value="GST_NTER"/>
    <property type="match status" value="1"/>
</dbReference>
<reference evidence="3 4" key="2">
    <citation type="submission" date="2024-08" db="EMBL/GenBank/DDBJ databases">
        <title>Phylogenomic analyses of a clade within the roseobacter group suggest taxonomic reassignments of species of the genera Aestuariivita, Citreicella, Loktanella, Nautella, Pelagibaca, Ruegeria, Thalassobius, Thiobacimonas and Tropicibacter, and the proposal o.</title>
        <authorList>
            <person name="Jeon C.O."/>
        </authorList>
    </citation>
    <scope>NUCLEOTIDE SEQUENCE [LARGE SCALE GENOMIC DNA]</scope>
    <source>
        <strain evidence="3 4">SS1-5</strain>
    </source>
</reference>
<evidence type="ECO:0000313" key="3">
    <source>
        <dbReference type="EMBL" id="WZU68299.1"/>
    </source>
</evidence>
<protein>
    <submittedName>
        <fullName evidence="3">Glutathione S-transferase</fullName>
    </submittedName>
</protein>
<evidence type="ECO:0000259" key="1">
    <source>
        <dbReference type="PROSITE" id="PS50404"/>
    </source>
</evidence>
<dbReference type="Proteomes" id="UP001470809">
    <property type="component" value="Chromosome"/>
</dbReference>
<evidence type="ECO:0000259" key="2">
    <source>
        <dbReference type="PROSITE" id="PS50405"/>
    </source>
</evidence>
<dbReference type="InterPro" id="IPR036282">
    <property type="entry name" value="Glutathione-S-Trfase_C_sf"/>
</dbReference>
<dbReference type="AlphaFoldDB" id="A0AAN0MB20"/>
<dbReference type="KEGG" id="yrh:AABB31_05085"/>
<dbReference type="CDD" id="cd03057">
    <property type="entry name" value="GST_N_Beta"/>
    <property type="match status" value="1"/>
</dbReference>
<feature type="domain" description="GST C-terminal" evidence="2">
    <location>
        <begin position="80"/>
        <end position="201"/>
    </location>
</feature>
<dbReference type="Gene3D" id="1.20.1050.10">
    <property type="match status" value="1"/>
</dbReference>
<dbReference type="CDD" id="cd03188">
    <property type="entry name" value="GST_C_Beta"/>
    <property type="match status" value="1"/>
</dbReference>
<organism evidence="3 4">
    <name type="scientific">Yoonia rhodophyticola</name>
    <dbReference type="NCBI Taxonomy" id="3137370"/>
    <lineage>
        <taxon>Bacteria</taxon>
        <taxon>Pseudomonadati</taxon>
        <taxon>Pseudomonadota</taxon>
        <taxon>Alphaproteobacteria</taxon>
        <taxon>Rhodobacterales</taxon>
        <taxon>Paracoccaceae</taxon>
        <taxon>Yoonia</taxon>
    </lineage>
</organism>
<gene>
    <name evidence="3" type="ORF">AABB31_05085</name>
</gene>
<dbReference type="Pfam" id="PF02798">
    <property type="entry name" value="GST_N"/>
    <property type="match status" value="1"/>
</dbReference>
<sequence length="201" mass="21701">MFRLHYAPGTISVAVAIALERTGTAYAPVLVDFAQAAQTTATYHQVNPKGRVPALETPQGILTETGALLEFVAPDLVPTDPFAAARMRELMCYLNGTMHPNHAHGARGNRWADDPQSLADMKRKVPQTMAASCAYLDQMLPDLPFGTGAFDVVSDAYLFVVLTWLNADGVDIATYPTLAAFQRQMDAHPAVKAVRAKGMLA</sequence>
<accession>A0AAN0MB20</accession>
<dbReference type="RefSeq" id="WP_342077590.1">
    <property type="nucleotide sequence ID" value="NZ_CP151767.2"/>
</dbReference>